<dbReference type="InterPro" id="IPR001789">
    <property type="entry name" value="Sig_transdc_resp-reg_receiver"/>
</dbReference>
<dbReference type="InterPro" id="IPR005467">
    <property type="entry name" value="His_kinase_dom"/>
</dbReference>
<protein>
    <submittedName>
        <fullName evidence="6">Uncharacterized protein</fullName>
    </submittedName>
</protein>
<feature type="transmembrane region" description="Helical" evidence="3">
    <location>
        <begin position="98"/>
        <end position="117"/>
    </location>
</feature>
<dbReference type="PROSITE" id="PS50110">
    <property type="entry name" value="RESPONSE_REGULATORY"/>
    <property type="match status" value="1"/>
</dbReference>
<keyword evidence="3" id="KW-0472">Membrane</keyword>
<keyword evidence="3" id="KW-1133">Transmembrane helix</keyword>
<sequence>MKKKRELMKKIFKSIAGKSILIANISQGLWWIFLSFYIMDQTNYEALFLQITCTIFRISQQIIIDQWCEKQTILHLVSLFYSVLYIETFLFLKYNNPFGIYANCLLFVVTFKQYLSISSDKSSKICKIGFPSYILFRNIILIFTEFNFYLIESLIVFLVIFLSLAYNNQLVNYQCQCQCKKQFNNAIIESQIKKIDDHDSANHLQLNQSLIKSFSRVTIGQTPLKSQSIFLKEMSYESKIIQFSNLGQNQKLQKSQFLYNRASELQFHQFYQNLINSFPQGVLILNQNQQVSYSNNQCEKLLECSGSEQIVDKIRQCLNSAKMPENDNEIQNYLRTPRFNKQLNQYALFRIVKELQKENLQIDILDILLQPQKYFPFLEQRQFDQLGSQDDSKTEQLTFQQQMFVYEWLFESSQSRKVKQKKLKVILIPTFMTGNQQEYISMPSHHKCPSKLNIQFQNDVEMPVLLIMIKNITSKHQFQKMKNEQIIHHSLIKSFSHELRTPLNSCQQMLTLIKNQSVEKKIQNYIDIAQCSMSLLVHQINDILDYAAIQSFQFQYRIKPFTFGNIAQEIYNLYKLQMIQKHIEFTVKIQPNLSDSLISNDQQRILQILVNLLNNACKYTREGGYVKLSIKQKSLFYINIKVKDNGIGIEDDKLIMIQNNLIGNVEFGARLKTQQVTQKAGLGLNIAAKIVEGLIESNNNQLMISSIKNKGTKVQFQIQNFLQSQNDQYQSSNLLSQLTGRFNQSGMQQTLSERKYDDKMPIKSSISNSKIDYDIQLPDKYLQDSESSQETPKLNDPGKQQQIELPKSPQYFSHKKIQSCQTIVNQELFSIKQYPHLCQICRSVLIVDDIPFNQITLRLMLQNFQIDSDQAFDGFQAIEKVKQKMLEHCSFYKLIFMDIEMPGLNGFQTSKKILEITGKQSFIVICSAYDTQENFIEGAKIGINSFLPKPVNQKELEVILRSIFPLKKGLY</sequence>
<evidence type="ECO:0000259" key="5">
    <source>
        <dbReference type="PROSITE" id="PS50110"/>
    </source>
</evidence>
<evidence type="ECO:0000259" key="4">
    <source>
        <dbReference type="PROSITE" id="PS50109"/>
    </source>
</evidence>
<evidence type="ECO:0000313" key="7">
    <source>
        <dbReference type="Proteomes" id="UP000692954"/>
    </source>
</evidence>
<evidence type="ECO:0000256" key="2">
    <source>
        <dbReference type="PROSITE-ProRule" id="PRU00169"/>
    </source>
</evidence>
<dbReference type="InterPro" id="IPR003594">
    <property type="entry name" value="HATPase_dom"/>
</dbReference>
<evidence type="ECO:0000313" key="6">
    <source>
        <dbReference type="EMBL" id="CAD8085761.1"/>
    </source>
</evidence>
<feature type="transmembrane region" description="Helical" evidence="3">
    <location>
        <begin position="20"/>
        <end position="38"/>
    </location>
</feature>
<dbReference type="GO" id="GO:0000155">
    <property type="term" value="F:phosphorelay sensor kinase activity"/>
    <property type="evidence" value="ECO:0007669"/>
    <property type="project" value="InterPro"/>
</dbReference>
<dbReference type="CDD" id="cd17546">
    <property type="entry name" value="REC_hyHK_CKI1_RcsC-like"/>
    <property type="match status" value="1"/>
</dbReference>
<keyword evidence="1 2" id="KW-0597">Phosphoprotein</keyword>
<proteinExistence type="predicted"/>
<feature type="domain" description="Histidine kinase" evidence="4">
    <location>
        <begin position="494"/>
        <end position="722"/>
    </location>
</feature>
<dbReference type="SMART" id="SM00387">
    <property type="entry name" value="HATPase_c"/>
    <property type="match status" value="1"/>
</dbReference>
<comment type="caution">
    <text evidence="6">The sequence shown here is derived from an EMBL/GenBank/DDBJ whole genome shotgun (WGS) entry which is preliminary data.</text>
</comment>
<gene>
    <name evidence="6" type="ORF">PSON_ATCC_30995.1.T0490003</name>
</gene>
<dbReference type="PANTHER" id="PTHR43719">
    <property type="entry name" value="TWO-COMPONENT HISTIDINE KINASE"/>
    <property type="match status" value="1"/>
</dbReference>
<dbReference type="SMART" id="SM00388">
    <property type="entry name" value="HisKA"/>
    <property type="match status" value="1"/>
</dbReference>
<dbReference type="Pfam" id="PF00072">
    <property type="entry name" value="Response_reg"/>
    <property type="match status" value="1"/>
</dbReference>
<evidence type="ECO:0000256" key="3">
    <source>
        <dbReference type="SAM" id="Phobius"/>
    </source>
</evidence>
<dbReference type="PANTHER" id="PTHR43719:SF28">
    <property type="entry name" value="PEROXIDE STRESS-ACTIVATED HISTIDINE KINASE MAK1-RELATED"/>
    <property type="match status" value="1"/>
</dbReference>
<dbReference type="AlphaFoldDB" id="A0A8S1N6Q2"/>
<dbReference type="Proteomes" id="UP000692954">
    <property type="component" value="Unassembled WGS sequence"/>
</dbReference>
<dbReference type="Pfam" id="PF00512">
    <property type="entry name" value="HisKA"/>
    <property type="match status" value="1"/>
</dbReference>
<feature type="transmembrane region" description="Helical" evidence="3">
    <location>
        <begin position="138"/>
        <end position="166"/>
    </location>
</feature>
<feature type="domain" description="Response regulatory" evidence="5">
    <location>
        <begin position="843"/>
        <end position="964"/>
    </location>
</feature>
<dbReference type="SMART" id="SM00448">
    <property type="entry name" value="REC"/>
    <property type="match status" value="1"/>
</dbReference>
<dbReference type="InterPro" id="IPR050956">
    <property type="entry name" value="2C_system_His_kinase"/>
</dbReference>
<organism evidence="6 7">
    <name type="scientific">Paramecium sonneborni</name>
    <dbReference type="NCBI Taxonomy" id="65129"/>
    <lineage>
        <taxon>Eukaryota</taxon>
        <taxon>Sar</taxon>
        <taxon>Alveolata</taxon>
        <taxon>Ciliophora</taxon>
        <taxon>Intramacronucleata</taxon>
        <taxon>Oligohymenophorea</taxon>
        <taxon>Peniculida</taxon>
        <taxon>Parameciidae</taxon>
        <taxon>Paramecium</taxon>
    </lineage>
</organism>
<dbReference type="EMBL" id="CAJJDN010000049">
    <property type="protein sequence ID" value="CAD8085761.1"/>
    <property type="molecule type" value="Genomic_DNA"/>
</dbReference>
<keyword evidence="7" id="KW-1185">Reference proteome</keyword>
<name>A0A8S1N6Q2_9CILI</name>
<feature type="modified residue" description="4-aspartylphosphate" evidence="2">
    <location>
        <position position="898"/>
    </location>
</feature>
<dbReference type="Pfam" id="PF02518">
    <property type="entry name" value="HATPase_c"/>
    <property type="match status" value="1"/>
</dbReference>
<evidence type="ECO:0000256" key="1">
    <source>
        <dbReference type="ARBA" id="ARBA00022553"/>
    </source>
</evidence>
<keyword evidence="3" id="KW-0812">Transmembrane</keyword>
<accession>A0A8S1N6Q2</accession>
<dbReference type="InterPro" id="IPR003661">
    <property type="entry name" value="HisK_dim/P_dom"/>
</dbReference>
<dbReference type="CDD" id="cd00082">
    <property type="entry name" value="HisKA"/>
    <property type="match status" value="1"/>
</dbReference>
<dbReference type="OrthoDB" id="296143at2759"/>
<reference evidence="6" key="1">
    <citation type="submission" date="2021-01" db="EMBL/GenBank/DDBJ databases">
        <authorList>
            <consortium name="Genoscope - CEA"/>
            <person name="William W."/>
        </authorList>
    </citation>
    <scope>NUCLEOTIDE SEQUENCE</scope>
</reference>
<dbReference type="PROSITE" id="PS50109">
    <property type="entry name" value="HIS_KIN"/>
    <property type="match status" value="1"/>
</dbReference>